<dbReference type="Pfam" id="PF16006">
    <property type="entry name" value="NUSAP"/>
    <property type="match status" value="1"/>
</dbReference>
<dbReference type="GO" id="GO:0007076">
    <property type="term" value="P:mitotic chromosome condensation"/>
    <property type="evidence" value="ECO:0007669"/>
    <property type="project" value="TreeGrafter"/>
</dbReference>
<dbReference type="AlphaFoldDB" id="A0A8C1B2T8"/>
<dbReference type="GO" id="GO:0000281">
    <property type="term" value="P:mitotic cytokinesis"/>
    <property type="evidence" value="ECO:0007669"/>
    <property type="project" value="InterPro"/>
</dbReference>
<keyword evidence="4" id="KW-0963">Cytoplasm</keyword>
<evidence type="ECO:0000256" key="11">
    <source>
        <dbReference type="ARBA" id="ARBA00023306"/>
    </source>
</evidence>
<dbReference type="GO" id="GO:0008017">
    <property type="term" value="F:microtubule binding"/>
    <property type="evidence" value="ECO:0007669"/>
    <property type="project" value="TreeGrafter"/>
</dbReference>
<keyword evidence="11" id="KW-0131">Cell cycle</keyword>
<evidence type="ECO:0000256" key="7">
    <source>
        <dbReference type="ARBA" id="ARBA00022776"/>
    </source>
</evidence>
<dbReference type="PANTHER" id="PTHR15874:SF1">
    <property type="entry name" value="NUCLEOLAR AND SPINDLE-ASSOCIATED PROTEIN 1"/>
    <property type="match status" value="1"/>
</dbReference>
<organism evidence="13 14">
    <name type="scientific">Cyprinus carpio carpio</name>
    <dbReference type="NCBI Taxonomy" id="630221"/>
    <lineage>
        <taxon>Eukaryota</taxon>
        <taxon>Metazoa</taxon>
        <taxon>Chordata</taxon>
        <taxon>Craniata</taxon>
        <taxon>Vertebrata</taxon>
        <taxon>Euteleostomi</taxon>
        <taxon>Actinopterygii</taxon>
        <taxon>Neopterygii</taxon>
        <taxon>Teleostei</taxon>
        <taxon>Ostariophysi</taxon>
        <taxon>Cypriniformes</taxon>
        <taxon>Cyprinidae</taxon>
        <taxon>Cyprininae</taxon>
        <taxon>Cyprinus</taxon>
    </lineage>
</organism>
<accession>A0A8C1B2T8</accession>
<feature type="region of interest" description="Disordered" evidence="12">
    <location>
        <begin position="109"/>
        <end position="256"/>
    </location>
</feature>
<dbReference type="GO" id="GO:0005874">
    <property type="term" value="C:microtubule"/>
    <property type="evidence" value="ECO:0007669"/>
    <property type="project" value="UniProtKB-KW"/>
</dbReference>
<name>A0A8C1B2T8_CYPCA</name>
<protein>
    <submittedName>
        <fullName evidence="13">Nucleolar and spindle associated protein 1</fullName>
    </submittedName>
</protein>
<evidence type="ECO:0000256" key="8">
    <source>
        <dbReference type="ARBA" id="ARBA00023125"/>
    </source>
</evidence>
<feature type="compositionally biased region" description="Polar residues" evidence="12">
    <location>
        <begin position="39"/>
        <end position="63"/>
    </location>
</feature>
<keyword evidence="7" id="KW-0498">Mitosis</keyword>
<comment type="subcellular location">
    <subcellularLocation>
        <location evidence="2">Cytoplasm</location>
        <location evidence="2">Cytoskeleton</location>
        <location evidence="2">Spindle</location>
    </subcellularLocation>
    <subcellularLocation>
        <location evidence="1">Nucleus</location>
    </subcellularLocation>
</comment>
<feature type="compositionally biased region" description="Polar residues" evidence="12">
    <location>
        <begin position="473"/>
        <end position="491"/>
    </location>
</feature>
<reference evidence="13" key="2">
    <citation type="submission" date="2025-09" db="UniProtKB">
        <authorList>
            <consortium name="Ensembl"/>
        </authorList>
    </citation>
    <scope>IDENTIFICATION</scope>
</reference>
<feature type="compositionally biased region" description="Basic and acidic residues" evidence="12">
    <location>
        <begin position="124"/>
        <end position="133"/>
    </location>
</feature>
<evidence type="ECO:0000256" key="5">
    <source>
        <dbReference type="ARBA" id="ARBA00022618"/>
    </source>
</evidence>
<feature type="compositionally biased region" description="Basic and acidic residues" evidence="12">
    <location>
        <begin position="197"/>
        <end position="208"/>
    </location>
</feature>
<keyword evidence="5" id="KW-0132">Cell division</keyword>
<evidence type="ECO:0000256" key="3">
    <source>
        <dbReference type="ARBA" id="ARBA00009702"/>
    </source>
</evidence>
<evidence type="ECO:0000313" key="14">
    <source>
        <dbReference type="Proteomes" id="UP001108240"/>
    </source>
</evidence>
<evidence type="ECO:0000256" key="1">
    <source>
        <dbReference type="ARBA" id="ARBA00004123"/>
    </source>
</evidence>
<comment type="similarity">
    <text evidence="3">Belongs to the NUSAP family.</text>
</comment>
<evidence type="ECO:0000313" key="13">
    <source>
        <dbReference type="Ensembl" id="ENSCCRP00000026810.2"/>
    </source>
</evidence>
<sequence>MRAGRAAAAAAAAAEHTGPKWRSAQSSAAAAQRGQAHRTSQSLARRSQPTNMMEVTFSSSSLASKPVRDHRRRALHMSYQEEKGAVMKGSLDQAEKLLKALKEHFSKQLQHQISANDNDAATADAHDAVDEQGAHTATFVTERRGKGRTAKRKLSDSTSVTAQNEEKLAQEEGRRGSKRRKGSSPKDTETPVPPETSTKEDSVEKGLESEETNPDSEGAPAEPSVKGVGRRTVGKIPRLEGLMKRKPALRPTTPNFKKLHEAHFKKMESIDSYVQRKNKQMEVLRNSVKELKTLSEKTLMKSAETKAQTKVPASRVSLFSPGVQEKKTLAEKRRLTQQSASKSALKDSTTFRPTVLTTNKINVRFSQTTRDNEYKRSLVKTPARMSPLIPLTSTPGRKSDVHTKPELNKSAGAIKTPGATPFVFNGNNSISVTPGVTKKNTFDLKASLSRPLAYKPHKGKLKPFGAQEENTALNKSQTVPSHQKNYKQHQVQTREERRAKHTEDRKQKKEMMLGTRRGLVMA</sequence>
<feature type="compositionally biased region" description="Low complexity" evidence="12">
    <location>
        <begin position="1"/>
        <end position="14"/>
    </location>
</feature>
<dbReference type="GO" id="GO:0072686">
    <property type="term" value="C:mitotic spindle"/>
    <property type="evidence" value="ECO:0007669"/>
    <property type="project" value="TreeGrafter"/>
</dbReference>
<dbReference type="OMA" id="PHVTMSG"/>
<reference evidence="13" key="1">
    <citation type="submission" date="2025-08" db="UniProtKB">
        <authorList>
            <consortium name="Ensembl"/>
        </authorList>
    </citation>
    <scope>IDENTIFICATION</scope>
</reference>
<dbReference type="InterPro" id="IPR026756">
    <property type="entry name" value="NuSAP"/>
</dbReference>
<keyword evidence="9" id="KW-0206">Cytoskeleton</keyword>
<feature type="region of interest" description="Disordered" evidence="12">
    <location>
        <begin position="1"/>
        <end position="75"/>
    </location>
</feature>
<keyword evidence="6" id="KW-0493">Microtubule</keyword>
<dbReference type="PANTHER" id="PTHR15874">
    <property type="entry name" value="NUCLEOLAR AND SPINDLE-ASSOCIATED PROTEIN 1"/>
    <property type="match status" value="1"/>
</dbReference>
<proteinExistence type="inferred from homology"/>
<dbReference type="GeneTree" id="ENSGT00390000006370"/>
<dbReference type="Proteomes" id="UP001108240">
    <property type="component" value="Unplaced"/>
</dbReference>
<keyword evidence="10" id="KW-0539">Nucleus</keyword>
<evidence type="ECO:0000256" key="4">
    <source>
        <dbReference type="ARBA" id="ARBA00022490"/>
    </source>
</evidence>
<dbReference type="Ensembl" id="ENSCCRT00000029076.2">
    <property type="protein sequence ID" value="ENSCCRP00000026810.2"/>
    <property type="gene ID" value="ENSCCRG00000056906.1"/>
</dbReference>
<dbReference type="GO" id="GO:0040001">
    <property type="term" value="P:establishment of mitotic spindle localization"/>
    <property type="evidence" value="ECO:0007669"/>
    <property type="project" value="InterPro"/>
</dbReference>
<keyword evidence="8" id="KW-0238">DNA-binding</keyword>
<dbReference type="GO" id="GO:0005730">
    <property type="term" value="C:nucleolus"/>
    <property type="evidence" value="ECO:0007669"/>
    <property type="project" value="TreeGrafter"/>
</dbReference>
<keyword evidence="14" id="KW-1185">Reference proteome</keyword>
<evidence type="ECO:0000256" key="12">
    <source>
        <dbReference type="SAM" id="MobiDB-lite"/>
    </source>
</evidence>
<feature type="region of interest" description="Disordered" evidence="12">
    <location>
        <begin position="473"/>
        <end position="522"/>
    </location>
</feature>
<feature type="compositionally biased region" description="Basic and acidic residues" evidence="12">
    <location>
        <begin position="164"/>
        <end position="175"/>
    </location>
</feature>
<feature type="compositionally biased region" description="Basic and acidic residues" evidence="12">
    <location>
        <begin position="492"/>
        <end position="511"/>
    </location>
</feature>
<dbReference type="GO" id="GO:0003677">
    <property type="term" value="F:DNA binding"/>
    <property type="evidence" value="ECO:0007669"/>
    <property type="project" value="UniProtKB-KW"/>
</dbReference>
<feature type="compositionally biased region" description="Low complexity" evidence="12">
    <location>
        <begin position="22"/>
        <end position="38"/>
    </location>
</feature>
<evidence type="ECO:0000256" key="6">
    <source>
        <dbReference type="ARBA" id="ARBA00022701"/>
    </source>
</evidence>
<evidence type="ECO:0000256" key="10">
    <source>
        <dbReference type="ARBA" id="ARBA00023242"/>
    </source>
</evidence>
<evidence type="ECO:0000256" key="9">
    <source>
        <dbReference type="ARBA" id="ARBA00023212"/>
    </source>
</evidence>
<evidence type="ECO:0000256" key="2">
    <source>
        <dbReference type="ARBA" id="ARBA00004186"/>
    </source>
</evidence>